<dbReference type="OrthoDB" id="10509982at2759"/>
<name>A0A4Y2I933_ARAVE</name>
<sequence>MNRRRDVCGKEHVASILRRFRFPENYKAKRIFQVCSFFRNDDDTSKQTNFDFDYSLSIFGYFCFCEKENDYEKTRAYQFVRSIFLFRKVVFPPWNSNCFYLQHEFPWEQA</sequence>
<keyword evidence="2" id="KW-1185">Reference proteome</keyword>
<dbReference type="Proteomes" id="UP000499080">
    <property type="component" value="Unassembled WGS sequence"/>
</dbReference>
<comment type="caution">
    <text evidence="1">The sequence shown here is derived from an EMBL/GenBank/DDBJ whole genome shotgun (WGS) entry which is preliminary data.</text>
</comment>
<evidence type="ECO:0000313" key="2">
    <source>
        <dbReference type="Proteomes" id="UP000499080"/>
    </source>
</evidence>
<accession>A0A4Y2I933</accession>
<organism evidence="1 2">
    <name type="scientific">Araneus ventricosus</name>
    <name type="common">Orbweaver spider</name>
    <name type="synonym">Epeira ventricosa</name>
    <dbReference type="NCBI Taxonomy" id="182803"/>
    <lineage>
        <taxon>Eukaryota</taxon>
        <taxon>Metazoa</taxon>
        <taxon>Ecdysozoa</taxon>
        <taxon>Arthropoda</taxon>
        <taxon>Chelicerata</taxon>
        <taxon>Arachnida</taxon>
        <taxon>Araneae</taxon>
        <taxon>Araneomorphae</taxon>
        <taxon>Entelegynae</taxon>
        <taxon>Araneoidea</taxon>
        <taxon>Araneidae</taxon>
        <taxon>Araneus</taxon>
    </lineage>
</organism>
<gene>
    <name evidence="1" type="ORF">AVEN_85175_1</name>
</gene>
<reference evidence="1 2" key="1">
    <citation type="journal article" date="2019" name="Sci. Rep.">
        <title>Orb-weaving spider Araneus ventricosus genome elucidates the spidroin gene catalogue.</title>
        <authorList>
            <person name="Kono N."/>
            <person name="Nakamura H."/>
            <person name="Ohtoshi R."/>
            <person name="Moran D.A.P."/>
            <person name="Shinohara A."/>
            <person name="Yoshida Y."/>
            <person name="Fujiwara M."/>
            <person name="Mori M."/>
            <person name="Tomita M."/>
            <person name="Arakawa K."/>
        </authorList>
    </citation>
    <scope>NUCLEOTIDE SEQUENCE [LARGE SCALE GENOMIC DNA]</scope>
</reference>
<proteinExistence type="predicted"/>
<evidence type="ECO:0000313" key="1">
    <source>
        <dbReference type="EMBL" id="GBM73779.1"/>
    </source>
</evidence>
<protein>
    <submittedName>
        <fullName evidence="1">Uncharacterized protein</fullName>
    </submittedName>
</protein>
<dbReference type="EMBL" id="BGPR01002456">
    <property type="protein sequence ID" value="GBM73779.1"/>
    <property type="molecule type" value="Genomic_DNA"/>
</dbReference>
<dbReference type="AlphaFoldDB" id="A0A4Y2I933"/>